<dbReference type="RefSeq" id="WP_083103402.1">
    <property type="nucleotide sequence ID" value="NZ_CP020569.1"/>
</dbReference>
<organism evidence="2 3">
    <name type="scientific">Streptomyces gilvosporeus</name>
    <dbReference type="NCBI Taxonomy" id="553510"/>
    <lineage>
        <taxon>Bacteria</taxon>
        <taxon>Bacillati</taxon>
        <taxon>Actinomycetota</taxon>
        <taxon>Actinomycetes</taxon>
        <taxon>Kitasatosporales</taxon>
        <taxon>Streptomycetaceae</taxon>
        <taxon>Streptomyces</taxon>
    </lineage>
</organism>
<gene>
    <name evidence="2" type="ORF">B1H19_04960</name>
</gene>
<accession>A0A1V0TLS0</accession>
<keyword evidence="3" id="KW-1185">Reference proteome</keyword>
<dbReference type="Proteomes" id="UP000192726">
    <property type="component" value="Chromosome"/>
</dbReference>
<sequence length="75" mass="8218">MERTLLPPRFAGLSRALAASVAIIRPGDRDHDRVAADRREEVERAPYAIAFGYLAVCVGVLALLILLRFFKAPGP</sequence>
<name>A0A1V0TLS0_9ACTN</name>
<dbReference type="STRING" id="553510.B1H19_04960"/>
<evidence type="ECO:0000313" key="3">
    <source>
        <dbReference type="Proteomes" id="UP000192726"/>
    </source>
</evidence>
<keyword evidence="1" id="KW-1133">Transmembrane helix</keyword>
<keyword evidence="1" id="KW-0812">Transmembrane</keyword>
<protein>
    <submittedName>
        <fullName evidence="2">Uncharacterized protein</fullName>
    </submittedName>
</protein>
<evidence type="ECO:0000313" key="2">
    <source>
        <dbReference type="EMBL" id="ARF53612.1"/>
    </source>
</evidence>
<dbReference type="AlphaFoldDB" id="A0A1V0TLS0"/>
<evidence type="ECO:0000256" key="1">
    <source>
        <dbReference type="SAM" id="Phobius"/>
    </source>
</evidence>
<feature type="transmembrane region" description="Helical" evidence="1">
    <location>
        <begin position="47"/>
        <end position="70"/>
    </location>
</feature>
<dbReference type="KEGG" id="sgv:B1H19_04960"/>
<keyword evidence="1" id="KW-0472">Membrane</keyword>
<proteinExistence type="predicted"/>
<dbReference type="EMBL" id="CP020569">
    <property type="protein sequence ID" value="ARF53612.1"/>
    <property type="molecule type" value="Genomic_DNA"/>
</dbReference>
<reference evidence="2 3" key="1">
    <citation type="submission" date="2017-04" db="EMBL/GenBank/DDBJ databases">
        <title>Complete Genome Sequence of Streptomyces gilvosporeus F607, a Capable Producer of Natamycin.</title>
        <authorList>
            <person name="Zong G."/>
            <person name="Zhong C."/>
            <person name="Fu J."/>
            <person name="Qin R."/>
            <person name="Cao G."/>
        </authorList>
    </citation>
    <scope>NUCLEOTIDE SEQUENCE [LARGE SCALE GENOMIC DNA]</scope>
    <source>
        <strain evidence="2 3">F607</strain>
    </source>
</reference>